<evidence type="ECO:0000313" key="13">
    <source>
        <dbReference type="Proteomes" id="UP001143981"/>
    </source>
</evidence>
<evidence type="ECO:0000256" key="7">
    <source>
        <dbReference type="ARBA" id="ARBA00023242"/>
    </source>
</evidence>
<dbReference type="GO" id="GO:0000785">
    <property type="term" value="C:chromatin"/>
    <property type="evidence" value="ECO:0007669"/>
    <property type="project" value="TreeGrafter"/>
</dbReference>
<dbReference type="SUPFAM" id="SSF55729">
    <property type="entry name" value="Acyl-CoA N-acyltransferases (Nat)"/>
    <property type="match status" value="1"/>
</dbReference>
<reference evidence="12" key="1">
    <citation type="submission" date="2022-07" db="EMBL/GenBank/DDBJ databases">
        <title>Phylogenomic reconstructions and comparative analyses of Kickxellomycotina fungi.</title>
        <authorList>
            <person name="Reynolds N.K."/>
            <person name="Stajich J.E."/>
            <person name="Barry K."/>
            <person name="Grigoriev I.V."/>
            <person name="Crous P."/>
            <person name="Smith M.E."/>
        </authorList>
    </citation>
    <scope>NUCLEOTIDE SEQUENCE</scope>
    <source>
        <strain evidence="12">BCRC 34381</strain>
    </source>
</reference>
<keyword evidence="4" id="KW-0479">Metal-binding</keyword>
<evidence type="ECO:0000256" key="3">
    <source>
        <dbReference type="ARBA" id="ARBA00022679"/>
    </source>
</evidence>
<keyword evidence="8" id="KW-0131">Cell cycle</keyword>
<evidence type="ECO:0000256" key="6">
    <source>
        <dbReference type="ARBA" id="ARBA00022833"/>
    </source>
</evidence>
<name>A0A9W8CY20_9FUNG</name>
<comment type="caution">
    <text evidence="12">The sequence shown here is derived from an EMBL/GenBank/DDBJ whole genome shotgun (WGS) entry which is preliminary data.</text>
</comment>
<evidence type="ECO:0000256" key="1">
    <source>
        <dbReference type="ARBA" id="ARBA00004123"/>
    </source>
</evidence>
<proteinExistence type="inferred from homology"/>
<sequence length="262" mass="28593">MTRQSKCVAETARKTQAFLDFGQRPIAPEPCKECGMAFQRGRDDDEALHKKYHRTWQQRQTRILTWDTNAHSAYAHTSATVAYPSQLAAAGAGGIRTAAMATIRCVDAHSQPKREVQRALDVLNHANEQLGACMVGPADLAQKQRKIFLYIAPRGRIEGCVLAESIAHAQRVVATAAGSQASAVVCSEDAVPAACGISRIWVAPHARRSGVASQMVAAVRRLFVYGCRLGLDQLAFTQPTSDGRALAERLFRRGDFLVYAED</sequence>
<dbReference type="Proteomes" id="UP001143981">
    <property type="component" value="Unassembled WGS sequence"/>
</dbReference>
<dbReference type="GO" id="GO:0008270">
    <property type="term" value="F:zinc ion binding"/>
    <property type="evidence" value="ECO:0007669"/>
    <property type="project" value="UniProtKB-KW"/>
</dbReference>
<dbReference type="GO" id="GO:0061733">
    <property type="term" value="F:protein-lysine-acetyltransferase activity"/>
    <property type="evidence" value="ECO:0007669"/>
    <property type="project" value="TreeGrafter"/>
</dbReference>
<dbReference type="GO" id="GO:0007064">
    <property type="term" value="P:mitotic sister chromatid cohesion"/>
    <property type="evidence" value="ECO:0007669"/>
    <property type="project" value="TreeGrafter"/>
</dbReference>
<evidence type="ECO:0000313" key="12">
    <source>
        <dbReference type="EMBL" id="KAJ1730311.1"/>
    </source>
</evidence>
<dbReference type="EMBL" id="JANBOI010000473">
    <property type="protein sequence ID" value="KAJ1730311.1"/>
    <property type="molecule type" value="Genomic_DNA"/>
</dbReference>
<evidence type="ECO:0000259" key="11">
    <source>
        <dbReference type="Pfam" id="PF13880"/>
    </source>
</evidence>
<keyword evidence="3" id="KW-0808">Transferase</keyword>
<dbReference type="GO" id="GO:0005634">
    <property type="term" value="C:nucleus"/>
    <property type="evidence" value="ECO:0007669"/>
    <property type="project" value="UniProtKB-SubCell"/>
</dbReference>
<evidence type="ECO:0008006" key="14">
    <source>
        <dbReference type="Google" id="ProtNLM"/>
    </source>
</evidence>
<dbReference type="AlphaFoldDB" id="A0A9W8CY20"/>
<keyword evidence="9" id="KW-0012">Acyltransferase</keyword>
<evidence type="ECO:0000256" key="2">
    <source>
        <dbReference type="ARBA" id="ARBA00005816"/>
    </source>
</evidence>
<dbReference type="Gene3D" id="3.40.630.30">
    <property type="match status" value="1"/>
</dbReference>
<evidence type="ECO:0000259" key="10">
    <source>
        <dbReference type="Pfam" id="PF13878"/>
    </source>
</evidence>
<evidence type="ECO:0000256" key="4">
    <source>
        <dbReference type="ARBA" id="ARBA00022723"/>
    </source>
</evidence>
<dbReference type="InterPro" id="IPR028009">
    <property type="entry name" value="ESCO_Acetyltransf_dom"/>
</dbReference>
<keyword evidence="5" id="KW-0863">Zinc-finger</keyword>
<keyword evidence="13" id="KW-1185">Reference proteome</keyword>
<organism evidence="12 13">
    <name type="scientific">Coemansia biformis</name>
    <dbReference type="NCBI Taxonomy" id="1286918"/>
    <lineage>
        <taxon>Eukaryota</taxon>
        <taxon>Fungi</taxon>
        <taxon>Fungi incertae sedis</taxon>
        <taxon>Zoopagomycota</taxon>
        <taxon>Kickxellomycotina</taxon>
        <taxon>Kickxellomycetes</taxon>
        <taxon>Kickxellales</taxon>
        <taxon>Kickxellaceae</taxon>
        <taxon>Coemansia</taxon>
    </lineage>
</organism>
<keyword evidence="7" id="KW-0539">Nucleus</keyword>
<feature type="domain" description="N-acetyltransferase ESCO acetyl-transferase" evidence="11">
    <location>
        <begin position="191"/>
        <end position="259"/>
    </location>
</feature>
<evidence type="ECO:0000256" key="5">
    <source>
        <dbReference type="ARBA" id="ARBA00022771"/>
    </source>
</evidence>
<dbReference type="Pfam" id="PF13878">
    <property type="entry name" value="zf-C2H2_3"/>
    <property type="match status" value="1"/>
</dbReference>
<keyword evidence="6" id="KW-0862">Zinc</keyword>
<dbReference type="InterPro" id="IPR028005">
    <property type="entry name" value="AcTrfase_ESCO_Znf_dom"/>
</dbReference>
<feature type="domain" description="N-acetyltransferase ESCO zinc-finger" evidence="10">
    <location>
        <begin position="16"/>
        <end position="54"/>
    </location>
</feature>
<dbReference type="PANTHER" id="PTHR45884:SF2">
    <property type="entry name" value="N-ACETYLTRANSFERASE ECO"/>
    <property type="match status" value="1"/>
</dbReference>
<protein>
    <recommendedName>
        <fullName evidence="14">N-acetyltransferase ECO1</fullName>
    </recommendedName>
</protein>
<gene>
    <name evidence="12" type="ORF">LPJ61_003082</name>
</gene>
<evidence type="ECO:0000256" key="8">
    <source>
        <dbReference type="ARBA" id="ARBA00023306"/>
    </source>
</evidence>
<comment type="similarity">
    <text evidence="2">Belongs to the acetyltransferase family. ECO subfamily.</text>
</comment>
<accession>A0A9W8CY20</accession>
<dbReference type="OrthoDB" id="428854at2759"/>
<evidence type="ECO:0000256" key="9">
    <source>
        <dbReference type="ARBA" id="ARBA00023315"/>
    </source>
</evidence>
<dbReference type="Pfam" id="PF13880">
    <property type="entry name" value="Acetyltransf_13"/>
    <property type="match status" value="1"/>
</dbReference>
<dbReference type="PANTHER" id="PTHR45884">
    <property type="entry name" value="N-ACETYLTRANSFERASE ECO"/>
    <property type="match status" value="1"/>
</dbReference>
<comment type="subcellular location">
    <subcellularLocation>
        <location evidence="1">Nucleus</location>
    </subcellularLocation>
</comment>
<dbReference type="InterPro" id="IPR016181">
    <property type="entry name" value="Acyl_CoA_acyltransferase"/>
</dbReference>